<evidence type="ECO:0000256" key="8">
    <source>
        <dbReference type="ARBA" id="ARBA00022786"/>
    </source>
</evidence>
<keyword evidence="9" id="KW-0862">Zinc</keyword>
<dbReference type="FunFam" id="1.20.120.1750:FF:000002">
    <property type="entry name" value="RBR-type E3 ubiquitin transferase"/>
    <property type="match status" value="1"/>
</dbReference>
<dbReference type="Gene3D" id="2.20.25.20">
    <property type="match status" value="1"/>
</dbReference>
<gene>
    <name evidence="13" type="ORF">niasHT_010045</name>
</gene>
<evidence type="ECO:0000256" key="3">
    <source>
        <dbReference type="ARBA" id="ARBA00012251"/>
    </source>
</evidence>
<dbReference type="InterPro" id="IPR044066">
    <property type="entry name" value="TRIAD_supradom"/>
</dbReference>
<dbReference type="Pfam" id="PF01485">
    <property type="entry name" value="IBR"/>
    <property type="match status" value="1"/>
</dbReference>
<dbReference type="Gene3D" id="1.20.120.1750">
    <property type="match status" value="1"/>
</dbReference>
<organism evidence="13 14">
    <name type="scientific">Heterodera trifolii</name>
    <dbReference type="NCBI Taxonomy" id="157864"/>
    <lineage>
        <taxon>Eukaryota</taxon>
        <taxon>Metazoa</taxon>
        <taxon>Ecdysozoa</taxon>
        <taxon>Nematoda</taxon>
        <taxon>Chromadorea</taxon>
        <taxon>Rhabditida</taxon>
        <taxon>Tylenchina</taxon>
        <taxon>Tylenchomorpha</taxon>
        <taxon>Tylenchoidea</taxon>
        <taxon>Heteroderidae</taxon>
        <taxon>Heteroderinae</taxon>
        <taxon>Heterodera</taxon>
    </lineage>
</organism>
<dbReference type="SMART" id="SM00647">
    <property type="entry name" value="IBR"/>
    <property type="match status" value="2"/>
</dbReference>
<comment type="similarity">
    <text evidence="2">Belongs to the RBR family. Ariadne subfamily.</text>
</comment>
<dbReference type="InterPro" id="IPR002867">
    <property type="entry name" value="IBR_dom"/>
</dbReference>
<evidence type="ECO:0000256" key="5">
    <source>
        <dbReference type="ARBA" id="ARBA00022723"/>
    </source>
</evidence>
<dbReference type="Pfam" id="PF00097">
    <property type="entry name" value="zf-C3HC4"/>
    <property type="match status" value="1"/>
</dbReference>
<keyword evidence="7 10" id="KW-0863">Zinc-finger</keyword>
<evidence type="ECO:0000256" key="1">
    <source>
        <dbReference type="ARBA" id="ARBA00001798"/>
    </source>
</evidence>
<keyword evidence="4" id="KW-0808">Transferase</keyword>
<evidence type="ECO:0000259" key="12">
    <source>
        <dbReference type="PROSITE" id="PS51873"/>
    </source>
</evidence>
<dbReference type="Pfam" id="PF19422">
    <property type="entry name" value="Ariadne"/>
    <property type="match status" value="1"/>
</dbReference>
<evidence type="ECO:0000313" key="14">
    <source>
        <dbReference type="Proteomes" id="UP001620626"/>
    </source>
</evidence>
<dbReference type="Proteomes" id="UP001620626">
    <property type="component" value="Unassembled WGS sequence"/>
</dbReference>
<evidence type="ECO:0000313" key="13">
    <source>
        <dbReference type="EMBL" id="KAL3120266.1"/>
    </source>
</evidence>
<dbReference type="EMBL" id="JBICBT010000216">
    <property type="protein sequence ID" value="KAL3120266.1"/>
    <property type="molecule type" value="Genomic_DNA"/>
</dbReference>
<comment type="catalytic activity">
    <reaction evidence="1">
        <text>[E2 ubiquitin-conjugating enzyme]-S-ubiquitinyl-L-cysteine + [acceptor protein]-L-lysine = [E2 ubiquitin-conjugating enzyme]-L-cysteine + [acceptor protein]-N(6)-ubiquitinyl-L-lysine.</text>
        <dbReference type="EC" id="2.3.2.31"/>
    </reaction>
</comment>
<dbReference type="Pfam" id="PF21235">
    <property type="entry name" value="UBA_ARI1"/>
    <property type="match status" value="1"/>
</dbReference>
<dbReference type="PANTHER" id="PTHR11685">
    <property type="entry name" value="RBR FAMILY RING FINGER AND IBR DOMAIN-CONTAINING"/>
    <property type="match status" value="1"/>
</dbReference>
<keyword evidence="14" id="KW-1185">Reference proteome</keyword>
<keyword evidence="6" id="KW-0677">Repeat</keyword>
<dbReference type="Pfam" id="PF22191">
    <property type="entry name" value="IBR_1"/>
    <property type="match status" value="1"/>
</dbReference>
<keyword evidence="5" id="KW-0479">Metal-binding</keyword>
<dbReference type="EC" id="2.3.2.31" evidence="3"/>
<feature type="domain" description="RING-type" evidence="11">
    <location>
        <begin position="105"/>
        <end position="150"/>
    </location>
</feature>
<evidence type="ECO:0000259" key="11">
    <source>
        <dbReference type="PROSITE" id="PS50089"/>
    </source>
</evidence>
<sequence>MEKVTNAGTSTDGALSNEEIRDYQVLSQTELVDEMNKLSSETSEVLGFNDSICKALLHHFKWNKVTLIERFYEFPETSNTDSFFRNANLLNPTKHSKIEGKVDYCKICYELRRLTGLLCNHLFCRQCWSNWLSRNFLDESRPYATCPELRCTIIADDEFVLKTVDNEQALRSYHKLVLKSFVECNTLINWCPAPECGRAVKVPRSEPRKILCKCGCFFCFSCSQQWHEPISCHMLKKWQKKCIDDSEISNGESSECSLVSANTKNCPQCQWTTEKGGGCNHMTCKNSSCRFEFCWMCLGPWASHVSCNRYDDDATKRGRDSQERSSTELQRYLHYYSRFTNHQNSLKSERKLLEKVDEKIQIMQALGFRWIETKFLLKAVEILIECRRTLMYTYVFAFYLVQNNNITKIFVDNQSSLELATEQLSHYLERELPNEKGEVDEVKQKVQDKYRYVEQHRQNLLQHCVEGRERNEWEFCP</sequence>
<keyword evidence="8" id="KW-0833">Ubl conjugation pathway</keyword>
<dbReference type="InterPro" id="IPR001841">
    <property type="entry name" value="Znf_RING"/>
</dbReference>
<dbReference type="InterPro" id="IPR013083">
    <property type="entry name" value="Znf_RING/FYVE/PHD"/>
</dbReference>
<evidence type="ECO:0000256" key="6">
    <source>
        <dbReference type="ARBA" id="ARBA00022737"/>
    </source>
</evidence>
<dbReference type="CDD" id="cd20343">
    <property type="entry name" value="BRcat_RBR_HHARI-like"/>
    <property type="match status" value="1"/>
</dbReference>
<feature type="domain" description="RING-type" evidence="12">
    <location>
        <begin position="101"/>
        <end position="311"/>
    </location>
</feature>
<dbReference type="PROSITE" id="PS50089">
    <property type="entry name" value="ZF_RING_2"/>
    <property type="match status" value="1"/>
</dbReference>
<dbReference type="GO" id="GO:0061630">
    <property type="term" value="F:ubiquitin protein ligase activity"/>
    <property type="evidence" value="ECO:0007669"/>
    <property type="project" value="UniProtKB-EC"/>
</dbReference>
<dbReference type="InterPro" id="IPR048962">
    <property type="entry name" value="ARIH1-like_UBL"/>
</dbReference>
<evidence type="ECO:0000256" key="10">
    <source>
        <dbReference type="PROSITE-ProRule" id="PRU00175"/>
    </source>
</evidence>
<dbReference type="AlphaFoldDB" id="A0ABD2LYP7"/>
<evidence type="ECO:0000256" key="7">
    <source>
        <dbReference type="ARBA" id="ARBA00022771"/>
    </source>
</evidence>
<dbReference type="InterPro" id="IPR018957">
    <property type="entry name" value="Znf_C3HC4_RING-type"/>
</dbReference>
<dbReference type="SUPFAM" id="SSF57850">
    <property type="entry name" value="RING/U-box"/>
    <property type="match status" value="3"/>
</dbReference>
<dbReference type="InterPro" id="IPR031127">
    <property type="entry name" value="E3_UB_ligase_RBR"/>
</dbReference>
<dbReference type="Gene3D" id="3.30.40.10">
    <property type="entry name" value="Zinc/RING finger domain, C3HC4 (zinc finger)"/>
    <property type="match status" value="1"/>
</dbReference>
<name>A0ABD2LYP7_9BILA</name>
<protein>
    <recommendedName>
        <fullName evidence="3">RBR-type E3 ubiquitin transferase</fullName>
        <ecNumber evidence="3">2.3.2.31</ecNumber>
    </recommendedName>
</protein>
<dbReference type="SMART" id="SM00184">
    <property type="entry name" value="RING"/>
    <property type="match status" value="2"/>
</dbReference>
<comment type="caution">
    <text evidence="13">The sequence shown here is derived from an EMBL/GenBank/DDBJ whole genome shotgun (WGS) entry which is preliminary data.</text>
</comment>
<dbReference type="InterPro" id="IPR045840">
    <property type="entry name" value="Ariadne"/>
</dbReference>
<dbReference type="GO" id="GO:0008270">
    <property type="term" value="F:zinc ion binding"/>
    <property type="evidence" value="ECO:0007669"/>
    <property type="project" value="UniProtKB-KW"/>
</dbReference>
<accession>A0ABD2LYP7</accession>
<reference evidence="13 14" key="1">
    <citation type="submission" date="2024-10" db="EMBL/GenBank/DDBJ databases">
        <authorList>
            <person name="Kim D."/>
        </authorList>
    </citation>
    <scope>NUCLEOTIDE SEQUENCE [LARGE SCALE GENOMIC DNA]</scope>
    <source>
        <strain evidence="13">BH-2024</strain>
    </source>
</reference>
<proteinExistence type="inferred from homology"/>
<dbReference type="PROSITE" id="PS51873">
    <property type="entry name" value="TRIAD"/>
    <property type="match status" value="1"/>
</dbReference>
<evidence type="ECO:0000256" key="9">
    <source>
        <dbReference type="ARBA" id="ARBA00022833"/>
    </source>
</evidence>
<evidence type="ECO:0000256" key="4">
    <source>
        <dbReference type="ARBA" id="ARBA00022679"/>
    </source>
</evidence>
<evidence type="ECO:0000256" key="2">
    <source>
        <dbReference type="ARBA" id="ARBA00005884"/>
    </source>
</evidence>